<proteinExistence type="predicted"/>
<gene>
    <name evidence="2" type="ORF">QWZ18_14735</name>
</gene>
<reference evidence="3" key="1">
    <citation type="journal article" date="2019" name="Int. J. Syst. Evol. Microbiol.">
        <title>The Global Catalogue of Microorganisms (GCM) 10K type strain sequencing project: providing services to taxonomists for standard genome sequencing and annotation.</title>
        <authorList>
            <consortium name="The Broad Institute Genomics Platform"/>
            <consortium name="The Broad Institute Genome Sequencing Center for Infectious Disease"/>
            <person name="Wu L."/>
            <person name="Ma J."/>
        </authorList>
    </citation>
    <scope>NUCLEOTIDE SEQUENCE [LARGE SCALE GENOMIC DNA]</scope>
    <source>
        <strain evidence="3">CECT 7806</strain>
    </source>
</reference>
<keyword evidence="3" id="KW-1185">Reference proteome</keyword>
<feature type="region of interest" description="Disordered" evidence="1">
    <location>
        <begin position="1"/>
        <end position="46"/>
    </location>
</feature>
<organism evidence="2 3">
    <name type="scientific">Methylobacterium longum</name>
    <dbReference type="NCBI Taxonomy" id="767694"/>
    <lineage>
        <taxon>Bacteria</taxon>
        <taxon>Pseudomonadati</taxon>
        <taxon>Pseudomonadota</taxon>
        <taxon>Alphaproteobacteria</taxon>
        <taxon>Hyphomicrobiales</taxon>
        <taxon>Methylobacteriaceae</taxon>
        <taxon>Methylobacterium</taxon>
    </lineage>
</organism>
<evidence type="ECO:0000256" key="1">
    <source>
        <dbReference type="SAM" id="MobiDB-lite"/>
    </source>
</evidence>
<evidence type="ECO:0000313" key="3">
    <source>
        <dbReference type="Proteomes" id="UP001244297"/>
    </source>
</evidence>
<accession>A0ABT8APW8</accession>
<evidence type="ECO:0000313" key="2">
    <source>
        <dbReference type="EMBL" id="MDN3571878.1"/>
    </source>
</evidence>
<comment type="caution">
    <text evidence="2">The sequence shown here is derived from an EMBL/GenBank/DDBJ whole genome shotgun (WGS) entry which is preliminary data.</text>
</comment>
<dbReference type="EMBL" id="JAUFPT010000051">
    <property type="protein sequence ID" value="MDN3571878.1"/>
    <property type="molecule type" value="Genomic_DNA"/>
</dbReference>
<name>A0ABT8APW8_9HYPH</name>
<dbReference type="Proteomes" id="UP001244297">
    <property type="component" value="Unassembled WGS sequence"/>
</dbReference>
<dbReference type="RefSeq" id="WP_238294083.1">
    <property type="nucleotide sequence ID" value="NZ_BPQS01000095.1"/>
</dbReference>
<sequence>MQKGEGRLGASTGRAGVVGGQKVEANGSVSVVVQRPGPDTNVRTSASGNLFKDVVLSRGRAMAPAGSS</sequence>
<protein>
    <submittedName>
        <fullName evidence="2">Uncharacterized protein</fullName>
    </submittedName>
</protein>